<name>A0AAD7HII2_9AGAR</name>
<evidence type="ECO:0000313" key="6">
    <source>
        <dbReference type="EMBL" id="KAJ7721524.1"/>
    </source>
</evidence>
<evidence type="ECO:0000313" key="8">
    <source>
        <dbReference type="Proteomes" id="UP001215598"/>
    </source>
</evidence>
<dbReference type="Pfam" id="PF14880">
    <property type="entry name" value="COX14"/>
    <property type="match status" value="1"/>
</dbReference>
<protein>
    <submittedName>
        <fullName evidence="6">Uncharacterized protein</fullName>
    </submittedName>
</protein>
<keyword evidence="2 5" id="KW-0812">Transmembrane</keyword>
<dbReference type="GO" id="GO:0016020">
    <property type="term" value="C:membrane"/>
    <property type="evidence" value="ECO:0007669"/>
    <property type="project" value="UniProtKB-SubCell"/>
</dbReference>
<gene>
    <name evidence="7" type="ORF">B0H16DRAFT_109451</name>
    <name evidence="6" type="ORF">B0H16DRAFT_367904</name>
</gene>
<dbReference type="EMBL" id="JARKIB010000119">
    <property type="protein sequence ID" value="KAJ7736831.1"/>
    <property type="molecule type" value="Genomic_DNA"/>
</dbReference>
<organism evidence="6 8">
    <name type="scientific">Mycena metata</name>
    <dbReference type="NCBI Taxonomy" id="1033252"/>
    <lineage>
        <taxon>Eukaryota</taxon>
        <taxon>Fungi</taxon>
        <taxon>Dikarya</taxon>
        <taxon>Basidiomycota</taxon>
        <taxon>Agaricomycotina</taxon>
        <taxon>Agaricomycetes</taxon>
        <taxon>Agaricomycetidae</taxon>
        <taxon>Agaricales</taxon>
        <taxon>Marasmiineae</taxon>
        <taxon>Mycenaceae</taxon>
        <taxon>Mycena</taxon>
    </lineage>
</organism>
<keyword evidence="3 5" id="KW-1133">Transmembrane helix</keyword>
<evidence type="ECO:0000256" key="4">
    <source>
        <dbReference type="ARBA" id="ARBA00023136"/>
    </source>
</evidence>
<evidence type="ECO:0000256" key="5">
    <source>
        <dbReference type="SAM" id="Phobius"/>
    </source>
</evidence>
<dbReference type="AlphaFoldDB" id="A0AAD7HII2"/>
<comment type="caution">
    <text evidence="6">The sequence shown here is derived from an EMBL/GenBank/DDBJ whole genome shotgun (WGS) entry which is preliminary data.</text>
</comment>
<keyword evidence="4 5" id="KW-0472">Membrane</keyword>
<accession>A0AAD7HII2</accession>
<sequence>MPPRLSIFDILHRGVVYSLIGISGWSIYVGVSGHRARKAALMEKAKEACHFVPLSQRG</sequence>
<reference evidence="6" key="1">
    <citation type="submission" date="2023-03" db="EMBL/GenBank/DDBJ databases">
        <title>Massive genome expansion in bonnet fungi (Mycena s.s.) driven by repeated elements and novel gene families across ecological guilds.</title>
        <authorList>
            <consortium name="Lawrence Berkeley National Laboratory"/>
            <person name="Harder C.B."/>
            <person name="Miyauchi S."/>
            <person name="Viragh M."/>
            <person name="Kuo A."/>
            <person name="Thoen E."/>
            <person name="Andreopoulos B."/>
            <person name="Lu D."/>
            <person name="Skrede I."/>
            <person name="Drula E."/>
            <person name="Henrissat B."/>
            <person name="Morin E."/>
            <person name="Kohler A."/>
            <person name="Barry K."/>
            <person name="LaButti K."/>
            <person name="Morin E."/>
            <person name="Salamov A."/>
            <person name="Lipzen A."/>
            <person name="Mereny Z."/>
            <person name="Hegedus B."/>
            <person name="Baldrian P."/>
            <person name="Stursova M."/>
            <person name="Weitz H."/>
            <person name="Taylor A."/>
            <person name="Grigoriev I.V."/>
            <person name="Nagy L.G."/>
            <person name="Martin F."/>
            <person name="Kauserud H."/>
        </authorList>
    </citation>
    <scope>NUCLEOTIDE SEQUENCE</scope>
    <source>
        <strain evidence="6">CBHHK182m</strain>
    </source>
</reference>
<comment type="subcellular location">
    <subcellularLocation>
        <location evidence="1">Membrane</location>
        <topology evidence="1">Single-pass membrane protein</topology>
    </subcellularLocation>
</comment>
<evidence type="ECO:0000256" key="3">
    <source>
        <dbReference type="ARBA" id="ARBA00022989"/>
    </source>
</evidence>
<proteinExistence type="predicted"/>
<evidence type="ECO:0000256" key="2">
    <source>
        <dbReference type="ARBA" id="ARBA00022692"/>
    </source>
</evidence>
<keyword evidence="8" id="KW-1185">Reference proteome</keyword>
<dbReference type="InterPro" id="IPR029208">
    <property type="entry name" value="COX14"/>
</dbReference>
<evidence type="ECO:0000313" key="7">
    <source>
        <dbReference type="EMBL" id="KAJ7736831.1"/>
    </source>
</evidence>
<evidence type="ECO:0000256" key="1">
    <source>
        <dbReference type="ARBA" id="ARBA00004167"/>
    </source>
</evidence>
<feature type="transmembrane region" description="Helical" evidence="5">
    <location>
        <begin position="15"/>
        <end position="34"/>
    </location>
</feature>
<dbReference type="Proteomes" id="UP001215598">
    <property type="component" value="Unassembled WGS sequence"/>
</dbReference>
<dbReference type="EMBL" id="JARKIB010000229">
    <property type="protein sequence ID" value="KAJ7721524.1"/>
    <property type="molecule type" value="Genomic_DNA"/>
</dbReference>